<evidence type="ECO:0008006" key="3">
    <source>
        <dbReference type="Google" id="ProtNLM"/>
    </source>
</evidence>
<sequence>MLWLGPGAGWPAPRPQIARLLALHGDGRRYAGDLCATLPLPLANASIGTLVLQHPPAAHAAALLADCQRLLLPGGVVLLVVGRRVCTSRVLHPGLPLWAAPAGGWRGLLADNGLQLRAVHRFDPGLPLSGACVVLEAEKRTLAPIGPRPIRRLAVQVASRQRLKVT</sequence>
<dbReference type="Proteomes" id="UP000050956">
    <property type="component" value="Unassembled WGS sequence"/>
</dbReference>
<comment type="caution">
    <text evidence="1">The sequence shown here is derived from an EMBL/GenBank/DDBJ whole genome shotgun (WGS) entry which is preliminary data.</text>
</comment>
<evidence type="ECO:0000313" key="2">
    <source>
        <dbReference type="Proteomes" id="UP000050956"/>
    </source>
</evidence>
<dbReference type="AlphaFoldDB" id="A0A0R0DKD4"/>
<accession>A0A0R0DKD4</accession>
<dbReference type="Gene3D" id="3.40.50.150">
    <property type="entry name" value="Vaccinia Virus protein VP39"/>
    <property type="match status" value="1"/>
</dbReference>
<evidence type="ECO:0000313" key="1">
    <source>
        <dbReference type="EMBL" id="KRG79202.1"/>
    </source>
</evidence>
<gene>
    <name evidence="1" type="ORF">ABB30_01545</name>
</gene>
<protein>
    <recommendedName>
        <fullName evidence="3">Methyltransferase type 11 domain-containing protein</fullName>
    </recommendedName>
</protein>
<keyword evidence="2" id="KW-1185">Reference proteome</keyword>
<dbReference type="InterPro" id="IPR029063">
    <property type="entry name" value="SAM-dependent_MTases_sf"/>
</dbReference>
<dbReference type="SUPFAM" id="SSF53335">
    <property type="entry name" value="S-adenosyl-L-methionine-dependent methyltransferases"/>
    <property type="match status" value="1"/>
</dbReference>
<dbReference type="EMBL" id="LDJM01000006">
    <property type="protein sequence ID" value="KRG79202.1"/>
    <property type="molecule type" value="Genomic_DNA"/>
</dbReference>
<dbReference type="STRING" id="336566.ABB30_01545"/>
<organism evidence="1 2">
    <name type="scientific">Stenotrophomonas ginsengisoli</name>
    <dbReference type="NCBI Taxonomy" id="336566"/>
    <lineage>
        <taxon>Bacteria</taxon>
        <taxon>Pseudomonadati</taxon>
        <taxon>Pseudomonadota</taxon>
        <taxon>Gammaproteobacteria</taxon>
        <taxon>Lysobacterales</taxon>
        <taxon>Lysobacteraceae</taxon>
        <taxon>Stenotrophomonas</taxon>
    </lineage>
</organism>
<proteinExistence type="predicted"/>
<name>A0A0R0DKD4_9GAMM</name>
<dbReference type="PATRIC" id="fig|336566.3.peg.2679"/>
<reference evidence="1 2" key="1">
    <citation type="submission" date="2015-05" db="EMBL/GenBank/DDBJ databases">
        <title>Genome sequencing and analysis of members of genus Stenotrophomonas.</title>
        <authorList>
            <person name="Patil P.P."/>
            <person name="Midha S."/>
            <person name="Patil P.B."/>
        </authorList>
    </citation>
    <scope>NUCLEOTIDE SEQUENCE [LARGE SCALE GENOMIC DNA]</scope>
    <source>
        <strain evidence="1 2">DSM 24757</strain>
    </source>
</reference>